<reference evidence="1" key="1">
    <citation type="journal article" date="2020" name="Nature">
        <title>Giant virus diversity and host interactions through global metagenomics.</title>
        <authorList>
            <person name="Schulz F."/>
            <person name="Roux S."/>
            <person name="Paez-Espino D."/>
            <person name="Jungbluth S."/>
            <person name="Walsh D.A."/>
            <person name="Denef V.J."/>
            <person name="McMahon K.D."/>
            <person name="Konstantinidis K.T."/>
            <person name="Eloe-Fadrosh E.A."/>
            <person name="Kyrpides N.C."/>
            <person name="Woyke T."/>
        </authorList>
    </citation>
    <scope>NUCLEOTIDE SEQUENCE</scope>
    <source>
        <strain evidence="1">GVMAG-S-ERX555967-130</strain>
    </source>
</reference>
<protein>
    <submittedName>
        <fullName evidence="1">Uncharacterized protein</fullName>
    </submittedName>
</protein>
<evidence type="ECO:0000313" key="1">
    <source>
        <dbReference type="EMBL" id="QHT36691.1"/>
    </source>
</evidence>
<dbReference type="AlphaFoldDB" id="A0A6C0F760"/>
<dbReference type="EMBL" id="MN738786">
    <property type="protein sequence ID" value="QHT36691.1"/>
    <property type="molecule type" value="Genomic_DNA"/>
</dbReference>
<proteinExistence type="predicted"/>
<name>A0A6C0F760_9ZZZZ</name>
<sequence length="57" mass="6614">MYDIEITSGFALLAYSLDKINSHFEINPYTLIIFINLCGLYQICKNLHIDITIRYGN</sequence>
<accession>A0A6C0F760</accession>
<organism evidence="1">
    <name type="scientific">viral metagenome</name>
    <dbReference type="NCBI Taxonomy" id="1070528"/>
    <lineage>
        <taxon>unclassified sequences</taxon>
        <taxon>metagenomes</taxon>
        <taxon>organismal metagenomes</taxon>
    </lineage>
</organism>